<organism evidence="11 12">
    <name type="scientific">Taibaiella lutea</name>
    <dbReference type="NCBI Taxonomy" id="2608001"/>
    <lineage>
        <taxon>Bacteria</taxon>
        <taxon>Pseudomonadati</taxon>
        <taxon>Bacteroidota</taxon>
        <taxon>Chitinophagia</taxon>
        <taxon>Chitinophagales</taxon>
        <taxon>Chitinophagaceae</taxon>
        <taxon>Taibaiella</taxon>
    </lineage>
</organism>
<dbReference type="EMBL" id="VWSH01000003">
    <property type="protein sequence ID" value="KAA5533772.1"/>
    <property type="molecule type" value="Genomic_DNA"/>
</dbReference>
<accession>A0A5M6CIJ0</accession>
<evidence type="ECO:0000313" key="11">
    <source>
        <dbReference type="EMBL" id="KAA5533772.1"/>
    </source>
</evidence>
<dbReference type="SUPFAM" id="SSF56235">
    <property type="entry name" value="N-terminal nucleophile aminohydrolases (Ntn hydrolases)"/>
    <property type="match status" value="1"/>
</dbReference>
<keyword evidence="5 9" id="KW-0067">ATP-binding</keyword>
<keyword evidence="4 9" id="KW-0547">Nucleotide-binding</keyword>
<dbReference type="InterPro" id="IPR051786">
    <property type="entry name" value="ASN_synthetase/amidase"/>
</dbReference>
<dbReference type="SUPFAM" id="SSF52402">
    <property type="entry name" value="Adenine nucleotide alpha hydrolases-like"/>
    <property type="match status" value="1"/>
</dbReference>
<dbReference type="Gene3D" id="3.60.20.10">
    <property type="entry name" value="Glutamine Phosphoribosylpyrophosphate, subunit 1, domain 1"/>
    <property type="match status" value="1"/>
</dbReference>
<keyword evidence="12" id="KW-1185">Reference proteome</keyword>
<gene>
    <name evidence="11" type="primary">asnB</name>
    <name evidence="11" type="ORF">F0919_14670</name>
</gene>
<dbReference type="NCBIfam" id="TIGR01536">
    <property type="entry name" value="asn_synth_AEB"/>
    <property type="match status" value="1"/>
</dbReference>
<evidence type="ECO:0000256" key="8">
    <source>
        <dbReference type="PIRSR" id="PIRSR001589-1"/>
    </source>
</evidence>
<proteinExistence type="inferred from homology"/>
<dbReference type="Gene3D" id="3.40.50.620">
    <property type="entry name" value="HUPs"/>
    <property type="match status" value="1"/>
</dbReference>
<dbReference type="InterPro" id="IPR033738">
    <property type="entry name" value="AsnB_N"/>
</dbReference>
<feature type="binding site" evidence="9">
    <location>
        <position position="101"/>
    </location>
    <ligand>
        <name>L-glutamine</name>
        <dbReference type="ChEBI" id="CHEBI:58359"/>
    </ligand>
</feature>
<evidence type="ECO:0000256" key="2">
    <source>
        <dbReference type="ARBA" id="ARBA00005752"/>
    </source>
</evidence>
<feature type="active site" description="For GATase activity" evidence="8">
    <location>
        <position position="2"/>
    </location>
</feature>
<dbReference type="Pfam" id="PF13537">
    <property type="entry name" value="GATase_7"/>
    <property type="match status" value="1"/>
</dbReference>
<comment type="pathway">
    <text evidence="1">Amino-acid biosynthesis; L-asparagine biosynthesis; L-asparagine from L-aspartate (L-Gln route): step 1/1.</text>
</comment>
<evidence type="ECO:0000256" key="6">
    <source>
        <dbReference type="ARBA" id="ARBA00022962"/>
    </source>
</evidence>
<dbReference type="InterPro" id="IPR006426">
    <property type="entry name" value="Asn_synth_AEB"/>
</dbReference>
<name>A0A5M6CIJ0_9BACT</name>
<evidence type="ECO:0000256" key="7">
    <source>
        <dbReference type="ARBA" id="ARBA00048741"/>
    </source>
</evidence>
<protein>
    <recommendedName>
        <fullName evidence="3">asparagine synthase (glutamine-hydrolyzing)</fullName>
        <ecNumber evidence="3">6.3.5.4</ecNumber>
    </recommendedName>
</protein>
<dbReference type="CDD" id="cd00712">
    <property type="entry name" value="AsnB"/>
    <property type="match status" value="1"/>
</dbReference>
<dbReference type="AlphaFoldDB" id="A0A5M6CIJ0"/>
<keyword evidence="11" id="KW-0436">Ligase</keyword>
<dbReference type="InterPro" id="IPR001962">
    <property type="entry name" value="Asn_synthase"/>
</dbReference>
<comment type="caution">
    <text evidence="11">The sequence shown here is derived from an EMBL/GenBank/DDBJ whole genome shotgun (WGS) entry which is preliminary data.</text>
</comment>
<dbReference type="GO" id="GO:0005829">
    <property type="term" value="C:cytosol"/>
    <property type="evidence" value="ECO:0007669"/>
    <property type="project" value="TreeGrafter"/>
</dbReference>
<dbReference type="InterPro" id="IPR029055">
    <property type="entry name" value="Ntn_hydrolases_N"/>
</dbReference>
<dbReference type="Proteomes" id="UP000323632">
    <property type="component" value="Unassembled WGS sequence"/>
</dbReference>
<dbReference type="InterPro" id="IPR017932">
    <property type="entry name" value="GATase_2_dom"/>
</dbReference>
<evidence type="ECO:0000256" key="1">
    <source>
        <dbReference type="ARBA" id="ARBA00005187"/>
    </source>
</evidence>
<evidence type="ECO:0000259" key="10">
    <source>
        <dbReference type="PROSITE" id="PS51278"/>
    </source>
</evidence>
<dbReference type="GO" id="GO:0006529">
    <property type="term" value="P:asparagine biosynthetic process"/>
    <property type="evidence" value="ECO:0007669"/>
    <property type="project" value="UniProtKB-KW"/>
</dbReference>
<sequence length="621" mass="71970">MCGIAGVISKDPKQISIQKLKAMTDVISHRGPDGEGHWISSEGNVGLGHRRLSIIDLSHEADQPMHYLGRYSIIFNGEIYNYIEIKETLIKQGYQFRTQSDTEVLMALYDKEGVNCLQQLDGMFAFVIYDSQEQKVFCARDRFGEKPFHYSYQPGQYFIFGSEMKSLWKGGVKKNIHNPTLYNYIQFGALYNPDNQAQTFYEDIYRLEQSHYILIDVKTLDLKKQRYWDIDLSVRTQISEKNAIEKFNELFFTSVSRRLRSDVPVGSSLSGGLDSSAVVCAIDRLNKDKMIHQKTFSAQFPGFAKDEAFYQNLVIEQTKADGYFTYPDAEKMLQELDRVFYHQEEPFGSSSIMAQFEVYKLAKEKDVTVLLDGQGADEVLAGYYGYFVPFFNEIRGNRTLFKEQFNAYQNLHKTNTINVLHKNDLKSQVRNAMPGFYEVLGRWKSRLKANGTVINKDFFEANKRQSVIPSPSFKNLNKSLYHSLLNGSLQELLRYADRNSMAHSLEVRLPFLNHQFVEFVYSLPIQYKINEGWTKYIMRKAFEPILPSEITWRIDKIGYEPPQKKWMEQQEIQDNIREAKKVLVEQNILESSVLNQPIKAADAADGQDQDWKYYMAAKIFG</sequence>
<keyword evidence="8" id="KW-0028">Amino-acid biosynthesis</keyword>
<dbReference type="PANTHER" id="PTHR43284:SF1">
    <property type="entry name" value="ASPARAGINE SYNTHETASE"/>
    <property type="match status" value="1"/>
</dbReference>
<evidence type="ECO:0000256" key="5">
    <source>
        <dbReference type="ARBA" id="ARBA00022840"/>
    </source>
</evidence>
<dbReference type="EC" id="6.3.5.4" evidence="3"/>
<dbReference type="InterPro" id="IPR014729">
    <property type="entry name" value="Rossmann-like_a/b/a_fold"/>
</dbReference>
<comment type="similarity">
    <text evidence="2">Belongs to the asparagine synthetase family.</text>
</comment>
<reference evidence="11 12" key="1">
    <citation type="submission" date="2019-09" db="EMBL/GenBank/DDBJ databases">
        <title>Genome sequence and assembly of Taibaiella sp.</title>
        <authorList>
            <person name="Chhetri G."/>
        </authorList>
    </citation>
    <scope>NUCLEOTIDE SEQUENCE [LARGE SCALE GENOMIC DNA]</scope>
    <source>
        <strain evidence="11 12">KVB11</strain>
    </source>
</reference>
<evidence type="ECO:0000256" key="9">
    <source>
        <dbReference type="PIRSR" id="PIRSR001589-2"/>
    </source>
</evidence>
<dbReference type="RefSeq" id="WP_150033518.1">
    <property type="nucleotide sequence ID" value="NZ_VWSH01000003.1"/>
</dbReference>
<evidence type="ECO:0000313" key="12">
    <source>
        <dbReference type="Proteomes" id="UP000323632"/>
    </source>
</evidence>
<evidence type="ECO:0000256" key="3">
    <source>
        <dbReference type="ARBA" id="ARBA00012737"/>
    </source>
</evidence>
<dbReference type="PANTHER" id="PTHR43284">
    <property type="entry name" value="ASPARAGINE SYNTHETASE (GLUTAMINE-HYDROLYZING)"/>
    <property type="match status" value="1"/>
</dbReference>
<dbReference type="CDD" id="cd01991">
    <property type="entry name" value="Asn_synthase_B_C"/>
    <property type="match status" value="1"/>
</dbReference>
<dbReference type="GO" id="GO:0004066">
    <property type="term" value="F:asparagine synthase (glutamine-hydrolyzing) activity"/>
    <property type="evidence" value="ECO:0007669"/>
    <property type="project" value="UniProtKB-EC"/>
</dbReference>
<feature type="domain" description="Glutamine amidotransferase type-2" evidence="10">
    <location>
        <begin position="2"/>
        <end position="218"/>
    </location>
</feature>
<comment type="catalytic activity">
    <reaction evidence="7">
        <text>L-aspartate + L-glutamine + ATP + H2O = L-asparagine + L-glutamate + AMP + diphosphate + H(+)</text>
        <dbReference type="Rhea" id="RHEA:12228"/>
        <dbReference type="ChEBI" id="CHEBI:15377"/>
        <dbReference type="ChEBI" id="CHEBI:15378"/>
        <dbReference type="ChEBI" id="CHEBI:29985"/>
        <dbReference type="ChEBI" id="CHEBI:29991"/>
        <dbReference type="ChEBI" id="CHEBI:30616"/>
        <dbReference type="ChEBI" id="CHEBI:33019"/>
        <dbReference type="ChEBI" id="CHEBI:58048"/>
        <dbReference type="ChEBI" id="CHEBI:58359"/>
        <dbReference type="ChEBI" id="CHEBI:456215"/>
        <dbReference type="EC" id="6.3.5.4"/>
    </reaction>
</comment>
<keyword evidence="8" id="KW-0061">Asparagine biosynthesis</keyword>
<dbReference type="Pfam" id="PF00733">
    <property type="entry name" value="Asn_synthase"/>
    <property type="match status" value="1"/>
</dbReference>
<evidence type="ECO:0000256" key="4">
    <source>
        <dbReference type="ARBA" id="ARBA00022741"/>
    </source>
</evidence>
<dbReference type="PROSITE" id="PS51278">
    <property type="entry name" value="GATASE_TYPE_2"/>
    <property type="match status" value="1"/>
</dbReference>
<dbReference type="GO" id="GO:0005524">
    <property type="term" value="F:ATP binding"/>
    <property type="evidence" value="ECO:0007669"/>
    <property type="project" value="UniProtKB-KW"/>
</dbReference>
<keyword evidence="6 8" id="KW-0315">Glutamine amidotransferase</keyword>
<dbReference type="PIRSF" id="PIRSF001589">
    <property type="entry name" value="Asn_synthetase_glu-h"/>
    <property type="match status" value="1"/>
</dbReference>